<keyword evidence="2" id="KW-1185">Reference proteome</keyword>
<dbReference type="Proteomes" id="UP000610746">
    <property type="component" value="Unassembled WGS sequence"/>
</dbReference>
<dbReference type="PROSITE" id="PS51257">
    <property type="entry name" value="PROKAR_LIPOPROTEIN"/>
    <property type="match status" value="1"/>
</dbReference>
<comment type="caution">
    <text evidence="1">The sequence shown here is derived from an EMBL/GenBank/DDBJ whole genome shotgun (WGS) entry which is preliminary data.</text>
</comment>
<evidence type="ECO:0000313" key="1">
    <source>
        <dbReference type="EMBL" id="NRS93437.1"/>
    </source>
</evidence>
<organism evidence="1 2">
    <name type="scientific">Frigoriflavimonas asaccharolytica</name>
    <dbReference type="NCBI Taxonomy" id="2735899"/>
    <lineage>
        <taxon>Bacteria</taxon>
        <taxon>Pseudomonadati</taxon>
        <taxon>Bacteroidota</taxon>
        <taxon>Flavobacteriia</taxon>
        <taxon>Flavobacteriales</taxon>
        <taxon>Weeksellaceae</taxon>
        <taxon>Frigoriflavimonas</taxon>
    </lineage>
</organism>
<evidence type="ECO:0000313" key="2">
    <source>
        <dbReference type="Proteomes" id="UP000610746"/>
    </source>
</evidence>
<dbReference type="RefSeq" id="WP_173779999.1">
    <property type="nucleotide sequence ID" value="NZ_JABSNO010000021.1"/>
</dbReference>
<dbReference type="EMBL" id="JABSNO010000021">
    <property type="protein sequence ID" value="NRS93437.1"/>
    <property type="molecule type" value="Genomic_DNA"/>
</dbReference>
<reference evidence="1" key="1">
    <citation type="submission" date="2020-05" db="EMBL/GenBank/DDBJ databases">
        <title>Genomic Encyclopedia of Type Strains, Phase IV (KMG-V): Genome sequencing to study the core and pangenomes of soil and plant-associated prokaryotes.</title>
        <authorList>
            <person name="Whitman W."/>
        </authorList>
    </citation>
    <scope>NUCLEOTIDE SEQUENCE</scope>
    <source>
        <strain evidence="1">16F</strain>
    </source>
</reference>
<name>A0A8J8K9T7_9FLAO</name>
<evidence type="ECO:0008006" key="3">
    <source>
        <dbReference type="Google" id="ProtNLM"/>
    </source>
</evidence>
<proteinExistence type="predicted"/>
<gene>
    <name evidence="1" type="ORF">HNQ03_002527</name>
</gene>
<sequence>MKKITYTLFVFLFVISCNKKEENQKKIAEQKKHEVDSTNAAITKHNDSILILNKKNKHQDLSGNHRFTMDTDGVSKLTGTTKFVNTGRDEYTISGEATSGKNSIKIEGTGKLISDEFLNFEGEIVQNIAGNGGKYVRKGKKTFQAKGNAQYWRLQDMVNGDGFVDYIDIHFK</sequence>
<accession>A0A8J8K9T7</accession>
<dbReference type="AlphaFoldDB" id="A0A8J8K9T7"/>
<protein>
    <recommendedName>
        <fullName evidence="3">Lipoprotein</fullName>
    </recommendedName>
</protein>